<dbReference type="InterPro" id="IPR027434">
    <property type="entry name" value="Homing_endonucl"/>
</dbReference>
<reference evidence="2" key="1">
    <citation type="journal article" date="2017" name="PLoS ONE">
        <title>The mitochondrial genome of the plant-pathogenic fungus Stemphylium lycopersici uncovers a dynamic structure due to repetitive and mobile elements.</title>
        <authorList>
            <person name="Franco M.E.E."/>
            <person name="Lopez S.M.Y."/>
            <person name="Medina R."/>
            <person name="Lucentini C.G."/>
            <person name="Troncozo M.I."/>
            <person name="Pastorino G.N."/>
            <person name="Saparrat M.C.N."/>
            <person name="Balatti P.A."/>
        </authorList>
    </citation>
    <scope>NUCLEOTIDE SEQUENCE</scope>
    <source>
        <strain evidence="2">CIDEFI-216</strain>
    </source>
</reference>
<gene>
    <name evidence="2" type="primary">orf102</name>
</gene>
<protein>
    <recommendedName>
        <fullName evidence="1">Homing endonuclease LAGLIDADG domain-containing protein</fullName>
    </recommendedName>
</protein>
<dbReference type="Gene3D" id="3.10.28.10">
    <property type="entry name" value="Homing endonucleases"/>
    <property type="match status" value="1"/>
</dbReference>
<dbReference type="AlphaFoldDB" id="A0A288QPY2"/>
<geneLocation type="mitochondrion" evidence="2"/>
<feature type="domain" description="Homing endonuclease LAGLIDADG" evidence="1">
    <location>
        <begin position="10"/>
        <end position="79"/>
    </location>
</feature>
<dbReference type="GO" id="GO:0004519">
    <property type="term" value="F:endonuclease activity"/>
    <property type="evidence" value="ECO:0007669"/>
    <property type="project" value="InterPro"/>
</dbReference>
<dbReference type="SUPFAM" id="SSF55608">
    <property type="entry name" value="Homing endonucleases"/>
    <property type="match status" value="1"/>
</dbReference>
<evidence type="ECO:0000259" key="1">
    <source>
        <dbReference type="Pfam" id="PF00961"/>
    </source>
</evidence>
<sequence length="102" mass="11542">MEPNFGSMGLQISQHVNNRPLREIADYFNTNIKINAHGKDAIQITVGGKKIWKDVISHHFLTYPLHGSKVVRLTKLQQIASYLDSGVLVRDGRVLTFKQEAK</sequence>
<accession>A0A288QPY2</accession>
<dbReference type="InterPro" id="IPR004860">
    <property type="entry name" value="LAGLIDADG_dom"/>
</dbReference>
<dbReference type="RefSeq" id="YP_009433973.1">
    <property type="nucleotide sequence ID" value="NC_036039.1"/>
</dbReference>
<dbReference type="GeneID" id="34724870"/>
<dbReference type="EMBL" id="KX453765">
    <property type="protein sequence ID" value="AOS52868.1"/>
    <property type="molecule type" value="Genomic_DNA"/>
</dbReference>
<keyword evidence="2" id="KW-0496">Mitochondrion</keyword>
<evidence type="ECO:0000313" key="2">
    <source>
        <dbReference type="EMBL" id="AOS52868.1"/>
    </source>
</evidence>
<dbReference type="Pfam" id="PF00961">
    <property type="entry name" value="LAGLIDADG_1"/>
    <property type="match status" value="1"/>
</dbReference>
<organism evidence="2">
    <name type="scientific">Stemphylium lycopersici</name>
    <name type="common">Tomato gray leaf spot disease fungus</name>
    <name type="synonym">Thyrospora lycopersici</name>
    <dbReference type="NCBI Taxonomy" id="183478"/>
    <lineage>
        <taxon>Eukaryota</taxon>
        <taxon>Fungi</taxon>
        <taxon>Dikarya</taxon>
        <taxon>Ascomycota</taxon>
        <taxon>Pezizomycotina</taxon>
        <taxon>Dothideomycetes</taxon>
        <taxon>Pleosporomycetidae</taxon>
        <taxon>Pleosporales</taxon>
        <taxon>Pleosporineae</taxon>
        <taxon>Pleosporaceae</taxon>
        <taxon>Stemphylium</taxon>
    </lineage>
</organism>
<name>A0A288QPY2_STELY</name>
<proteinExistence type="predicted"/>